<reference evidence="1" key="2">
    <citation type="submission" date="2021-08" db="EMBL/GenBank/DDBJ databases">
        <authorList>
            <person name="Tani A."/>
            <person name="Ola A."/>
            <person name="Ogura Y."/>
            <person name="Katsura K."/>
            <person name="Hayashi T."/>
        </authorList>
    </citation>
    <scope>NUCLEOTIDE SEQUENCE</scope>
    <source>
        <strain evidence="1">DSM 14458</strain>
    </source>
</reference>
<dbReference type="EMBL" id="BPRE01000020">
    <property type="protein sequence ID" value="GJE78147.1"/>
    <property type="molecule type" value="Genomic_DNA"/>
</dbReference>
<keyword evidence="2" id="KW-1185">Reference proteome</keyword>
<comment type="caution">
    <text evidence="1">The sequence shown here is derived from an EMBL/GenBank/DDBJ whole genome shotgun (WGS) entry which is preliminary data.</text>
</comment>
<dbReference type="Proteomes" id="UP001055093">
    <property type="component" value="Unassembled WGS sequence"/>
</dbReference>
<gene>
    <name evidence="1" type="ORF">BGCPKDLD_4758</name>
</gene>
<sequence>MPFTKGQRVRANPTFYSSVVGAGIMLHDETGAVVGQVAILGVAGGRAEQEAMRDRLAAAINAGQAEGQVRHFKKPDVAYDVVASEALFQVSAPSMGDGKTAFQPRCRMIEDQQPVTVYRNSDGKHFVRFPDEMVEPRFKKVS</sequence>
<evidence type="ECO:0000313" key="2">
    <source>
        <dbReference type="Proteomes" id="UP001055093"/>
    </source>
</evidence>
<protein>
    <submittedName>
        <fullName evidence="1">Uncharacterized protein</fullName>
    </submittedName>
</protein>
<dbReference type="RefSeq" id="WP_238308732.1">
    <property type="nucleotide sequence ID" value="NZ_BPRE01000020.1"/>
</dbReference>
<proteinExistence type="predicted"/>
<name>A0ABQ4V154_9HYPH</name>
<reference evidence="1" key="1">
    <citation type="journal article" date="2021" name="Front. Microbiol.">
        <title>Comprehensive Comparative Genomics and Phenotyping of Methylobacterium Species.</title>
        <authorList>
            <person name="Alessa O."/>
            <person name="Ogura Y."/>
            <person name="Fujitani Y."/>
            <person name="Takami H."/>
            <person name="Hayashi T."/>
            <person name="Sahin N."/>
            <person name="Tani A."/>
        </authorList>
    </citation>
    <scope>NUCLEOTIDE SEQUENCE</scope>
    <source>
        <strain evidence="1">DSM 14458</strain>
    </source>
</reference>
<evidence type="ECO:0000313" key="1">
    <source>
        <dbReference type="EMBL" id="GJE78147.1"/>
    </source>
</evidence>
<organism evidence="1 2">
    <name type="scientific">Methylorubrum suomiense</name>
    <dbReference type="NCBI Taxonomy" id="144191"/>
    <lineage>
        <taxon>Bacteria</taxon>
        <taxon>Pseudomonadati</taxon>
        <taxon>Pseudomonadota</taxon>
        <taxon>Alphaproteobacteria</taxon>
        <taxon>Hyphomicrobiales</taxon>
        <taxon>Methylobacteriaceae</taxon>
        <taxon>Methylorubrum</taxon>
    </lineage>
</organism>
<accession>A0ABQ4V154</accession>